<dbReference type="Proteomes" id="UP001328107">
    <property type="component" value="Unassembled WGS sequence"/>
</dbReference>
<reference evidence="8" key="1">
    <citation type="submission" date="2022-10" db="EMBL/GenBank/DDBJ databases">
        <title>Genome assembly of Pristionchus species.</title>
        <authorList>
            <person name="Yoshida K."/>
            <person name="Sommer R.J."/>
        </authorList>
    </citation>
    <scope>NUCLEOTIDE SEQUENCE [LARGE SCALE GENOMIC DNA]</scope>
    <source>
        <strain evidence="8">RS5460</strain>
    </source>
</reference>
<dbReference type="InterPro" id="IPR002159">
    <property type="entry name" value="CD36_fam"/>
</dbReference>
<keyword evidence="5" id="KW-0472">Membrane</keyword>
<evidence type="ECO:0000313" key="7">
    <source>
        <dbReference type="EMBL" id="GMR40489.1"/>
    </source>
</evidence>
<keyword evidence="4" id="KW-1133">Transmembrane helix</keyword>
<comment type="subcellular location">
    <subcellularLocation>
        <location evidence="1">Membrane</location>
    </subcellularLocation>
</comment>
<evidence type="ECO:0000256" key="1">
    <source>
        <dbReference type="ARBA" id="ARBA00004370"/>
    </source>
</evidence>
<comment type="caution">
    <text evidence="7">The sequence shown here is derived from an EMBL/GenBank/DDBJ whole genome shotgun (WGS) entry which is preliminary data.</text>
</comment>
<dbReference type="PANTHER" id="PTHR11923">
    <property type="entry name" value="SCAVENGER RECEPTOR CLASS B TYPE-1 SR-B1"/>
    <property type="match status" value="1"/>
</dbReference>
<evidence type="ECO:0000256" key="4">
    <source>
        <dbReference type="ARBA" id="ARBA00022989"/>
    </source>
</evidence>
<sequence>FLGAKIPEHPKAAGILPFYNNSYEPEFLVQTGLGSTENVTKTISYGGERKTHWNIGEDLQKCSEGGLNKPLLQPEDKLYVFVSYISRAFELEVHKASSFEAVPTYEYRVDQEEFNTNGNKHVGMRYENEEGLDYFPAWNPCPVDRPFNPSNTSCASIDCSQGEHLCNECCTGKHFNGTVFTPPGFYQMKTLPGRMYDAPIPIFASPPHMLWAPNQVSSSLVGQSPNEEMHQPIEWIVNPTLGAAVHAHARVQFSLPIWKGALTQSSSLPNSIAPLGWLHLEVQMHEDMMTLVKLGGLYVP</sequence>
<keyword evidence="8" id="KW-1185">Reference proteome</keyword>
<evidence type="ECO:0000256" key="6">
    <source>
        <dbReference type="ARBA" id="ARBA00023180"/>
    </source>
</evidence>
<name>A0AAN5CEX8_9BILA</name>
<gene>
    <name evidence="7" type="ORF">PMAYCL1PPCAC_10684</name>
</gene>
<feature type="non-terminal residue" evidence="7">
    <location>
        <position position="1"/>
    </location>
</feature>
<dbReference type="GO" id="GO:0005737">
    <property type="term" value="C:cytoplasm"/>
    <property type="evidence" value="ECO:0007669"/>
    <property type="project" value="TreeGrafter"/>
</dbReference>
<dbReference type="EMBL" id="BTRK01000003">
    <property type="protein sequence ID" value="GMR40489.1"/>
    <property type="molecule type" value="Genomic_DNA"/>
</dbReference>
<keyword evidence="3" id="KW-0812">Transmembrane</keyword>
<evidence type="ECO:0000256" key="5">
    <source>
        <dbReference type="ARBA" id="ARBA00023136"/>
    </source>
</evidence>
<dbReference type="GO" id="GO:0005044">
    <property type="term" value="F:scavenger receptor activity"/>
    <property type="evidence" value="ECO:0007669"/>
    <property type="project" value="TreeGrafter"/>
</dbReference>
<evidence type="ECO:0000256" key="2">
    <source>
        <dbReference type="ARBA" id="ARBA00010532"/>
    </source>
</evidence>
<dbReference type="GO" id="GO:0016020">
    <property type="term" value="C:membrane"/>
    <property type="evidence" value="ECO:0007669"/>
    <property type="project" value="UniProtKB-SubCell"/>
</dbReference>
<evidence type="ECO:0000256" key="3">
    <source>
        <dbReference type="ARBA" id="ARBA00022692"/>
    </source>
</evidence>
<keyword evidence="6" id="KW-0325">Glycoprotein</keyword>
<accession>A0AAN5CEX8</accession>
<feature type="non-terminal residue" evidence="7">
    <location>
        <position position="300"/>
    </location>
</feature>
<dbReference type="AlphaFoldDB" id="A0AAN5CEX8"/>
<evidence type="ECO:0000313" key="8">
    <source>
        <dbReference type="Proteomes" id="UP001328107"/>
    </source>
</evidence>
<comment type="similarity">
    <text evidence="2">Belongs to the CD36 family.</text>
</comment>
<dbReference type="PANTHER" id="PTHR11923:SF55">
    <property type="entry name" value="SCAVENGER RECEPTOR (CD36 FAMILY) RELATED"/>
    <property type="match status" value="1"/>
</dbReference>
<organism evidence="7 8">
    <name type="scientific">Pristionchus mayeri</name>
    <dbReference type="NCBI Taxonomy" id="1317129"/>
    <lineage>
        <taxon>Eukaryota</taxon>
        <taxon>Metazoa</taxon>
        <taxon>Ecdysozoa</taxon>
        <taxon>Nematoda</taxon>
        <taxon>Chromadorea</taxon>
        <taxon>Rhabditida</taxon>
        <taxon>Rhabditina</taxon>
        <taxon>Diplogasteromorpha</taxon>
        <taxon>Diplogasteroidea</taxon>
        <taxon>Neodiplogasteridae</taxon>
        <taxon>Pristionchus</taxon>
    </lineage>
</organism>
<protein>
    <submittedName>
        <fullName evidence="7">Uncharacterized protein</fullName>
    </submittedName>
</protein>
<proteinExistence type="inferred from homology"/>
<dbReference type="Pfam" id="PF01130">
    <property type="entry name" value="CD36"/>
    <property type="match status" value="1"/>
</dbReference>